<sequence length="105" mass="10799">MNVNAFVFAGGYTEVGDVEVTQDPSVDSTVLPPGTYVKVSGNLRSFQPGIGGGMGASSTSMVRQGLGITGGSYAGANENPLMVINGLSANQNQVVRTNRVSAFRT</sequence>
<protein>
    <submittedName>
        <fullName evidence="1">Uncharacterized protein</fullName>
    </submittedName>
</protein>
<reference evidence="1 2" key="1">
    <citation type="submission" date="2021-06" db="EMBL/GenBank/DDBJ databases">
        <authorList>
            <person name="Palmer J.M."/>
        </authorList>
    </citation>
    <scope>NUCLEOTIDE SEQUENCE [LARGE SCALE GENOMIC DNA]</scope>
    <source>
        <strain evidence="1 2">GA_2019</strain>
        <tissue evidence="1">Muscle</tissue>
    </source>
</reference>
<dbReference type="Proteomes" id="UP001476798">
    <property type="component" value="Unassembled WGS sequence"/>
</dbReference>
<organism evidence="1 2">
    <name type="scientific">Goodea atripinnis</name>
    <dbReference type="NCBI Taxonomy" id="208336"/>
    <lineage>
        <taxon>Eukaryota</taxon>
        <taxon>Metazoa</taxon>
        <taxon>Chordata</taxon>
        <taxon>Craniata</taxon>
        <taxon>Vertebrata</taxon>
        <taxon>Euteleostomi</taxon>
        <taxon>Actinopterygii</taxon>
        <taxon>Neopterygii</taxon>
        <taxon>Teleostei</taxon>
        <taxon>Neoteleostei</taxon>
        <taxon>Acanthomorphata</taxon>
        <taxon>Ovalentaria</taxon>
        <taxon>Atherinomorphae</taxon>
        <taxon>Cyprinodontiformes</taxon>
        <taxon>Goodeidae</taxon>
        <taxon>Goodea</taxon>
    </lineage>
</organism>
<name>A0ABV0PZM1_9TELE</name>
<keyword evidence="2" id="KW-1185">Reference proteome</keyword>
<accession>A0ABV0PZM1</accession>
<gene>
    <name evidence="1" type="ORF">GOODEAATRI_020295</name>
</gene>
<dbReference type="EMBL" id="JAHRIO010091839">
    <property type="protein sequence ID" value="MEQ2188965.1"/>
    <property type="molecule type" value="Genomic_DNA"/>
</dbReference>
<comment type="caution">
    <text evidence="1">The sequence shown here is derived from an EMBL/GenBank/DDBJ whole genome shotgun (WGS) entry which is preliminary data.</text>
</comment>
<evidence type="ECO:0000313" key="1">
    <source>
        <dbReference type="EMBL" id="MEQ2188965.1"/>
    </source>
</evidence>
<evidence type="ECO:0000313" key="2">
    <source>
        <dbReference type="Proteomes" id="UP001476798"/>
    </source>
</evidence>
<proteinExistence type="predicted"/>